<feature type="transmembrane region" description="Helical" evidence="10">
    <location>
        <begin position="802"/>
        <end position="821"/>
    </location>
</feature>
<dbReference type="CDD" id="cd18578">
    <property type="entry name" value="ABC_6TM_Pgp_ABCB1_D2_like"/>
    <property type="match status" value="1"/>
</dbReference>
<dbReference type="PROSITE" id="PS50893">
    <property type="entry name" value="ABC_TRANSPORTER_2"/>
    <property type="match status" value="2"/>
</dbReference>
<dbReference type="CDD" id="cd03249">
    <property type="entry name" value="ABC_MTABC3_MDL1_MDL2"/>
    <property type="match status" value="2"/>
</dbReference>
<dbReference type="Gramene" id="C.cajan_01495.t">
    <property type="protein sequence ID" value="C.cajan_01495.t"/>
    <property type="gene ID" value="C.cajan_01495"/>
</dbReference>
<dbReference type="FunFam" id="1.20.1560.10:FF:000126">
    <property type="entry name" value="Putative ABC transporter B family member 8"/>
    <property type="match status" value="1"/>
</dbReference>
<sequence length="1224" mass="134143">MGNNSLFRYADGLDKLLMFFGTLGSLGDGLQTPLTMYILSDVINAYGDKSSNSLTKHDVNKYALRLFCAAIGVGLSAFVEGICWTRTAERQASRMRMEYLKSVLRQEVGFFDTQTSGSSTTYQVVSLISSDSNTIQVVLCEKIPDCLAYLSTFLFCHIFAFVLSWRLTLAAIPLSIMFIVPALVFGKIMLDLAMKMIESYGVAGGIAEQAISSIRTVYSYVGENQTLNSFSSALQKTMEFGIKQGFAKGLMLGSMGVIYISWGFQAWVGTYLITNKGEQGGHVFVAGFNVLMGGLSILSALPNLTAMTEATAAVTRLLEMIDRVPTIDSEDKKGKALSYVRGEIEFRDIYFCYPSRPDTPILQGFNLTVPAGKKVGLVGGSGSGKSTVIALLERFYDPVEGEIHLDGHKINRLQLKWLRSQLGLVNQEPVLFATSIKENILFGKEGASMESVITVAKTANAHDFIVKLPDGYETQVGQFGFQLSGGQKQRIAIARALLRDPKVLLLDEATSALDAQSERVVQAAIDQASKGRTTIIIAHRLSTIRTAQLIAVLQAGRVVETGTHNELMELNDGEYARMVELQQVTTQNDESKSSTVGTPMLYPFSQGFSMGTPYSYSIQYDPDDDSFEDNLKRPNHPAPSQWRLLKMNAPEWGRTVLGILGAIGSGAVQPVNAYCVGTLISVYFEPESSKMKSKTKTLALEFLGIGVFNFFTSILQHYNFAVMGERLTKRIREKILEKLMSFEIGWFDHEDNTSASICARLSSEANLVRSLVGDRMSLLAQAVFGSVFAYTLGLVLTWKLSLVMIAVQPLVIGSFYARSVLMKSMAEKARKAQREGSQLASEAVINHRTITAFSSQKRMLALFKSTLVGPKKESIRQSWISGFGLFSSQFFNTSSTALAYWYGGRLLIENNIEPKHLFQAFLILLFTAYIIADAGSMTSDLSKGSSAVGSVFAIIDRKTEIDPDTSWGGEKKRKIRGRVELKSVFFAYPSRPDQMIFKGLCLKVEAGKTVALVGHSGCGKSTVIGLIERFYDPAKGTVCIDEQDIKSYNLRMLRSQIALVSQEPTLFAGTIRENIAYGKENTTESEIRRAASLANAHEFISGMNDGYETFCGERGVQLSGGQKQRIALARAILKNPAILLLDEATSALDSVSEILVQEALEKIMVGRACIVVAHRLSTIQKSNSIAVIKNGKVVEQGSHNELISLGSEGAYYSLVKLQGGSSPR</sequence>
<dbReference type="InterPro" id="IPR003439">
    <property type="entry name" value="ABC_transporter-like_ATP-bd"/>
</dbReference>
<keyword evidence="2" id="KW-0813">Transport</keyword>
<dbReference type="FunFam" id="1.20.1560.10:FF:000207">
    <property type="entry name" value="ABC transporter B family member 15-like"/>
    <property type="match status" value="1"/>
</dbReference>
<evidence type="ECO:0000259" key="11">
    <source>
        <dbReference type="PROSITE" id="PS50893"/>
    </source>
</evidence>
<dbReference type="SUPFAM" id="SSF90123">
    <property type="entry name" value="ABC transporter transmembrane region"/>
    <property type="match status" value="2"/>
</dbReference>
<dbReference type="GO" id="GO:0140359">
    <property type="term" value="F:ABC-type transporter activity"/>
    <property type="evidence" value="ECO:0007669"/>
    <property type="project" value="InterPro"/>
</dbReference>
<comment type="similarity">
    <text evidence="1">Belongs to the ABC transporter superfamily. ABCB family. Multidrug resistance exporter (TC 3.A.1.201) subfamily.</text>
</comment>
<name>A0A151SKP4_CAJCA</name>
<dbReference type="InterPro" id="IPR036640">
    <property type="entry name" value="ABC1_TM_sf"/>
</dbReference>
<feature type="transmembrane region" description="Helical" evidence="10">
    <location>
        <begin position="702"/>
        <end position="722"/>
    </location>
</feature>
<keyword evidence="14" id="KW-1185">Reference proteome</keyword>
<feature type="transmembrane region" description="Helical" evidence="10">
    <location>
        <begin position="146"/>
        <end position="165"/>
    </location>
</feature>
<dbReference type="Pfam" id="PF00664">
    <property type="entry name" value="ABC_membrane"/>
    <property type="match status" value="2"/>
</dbReference>
<evidence type="ECO:0000313" key="14">
    <source>
        <dbReference type="Proteomes" id="UP000075243"/>
    </source>
</evidence>
<accession>A0A151SKP4</accession>
<feature type="transmembrane region" description="Helical" evidence="10">
    <location>
        <begin position="171"/>
        <end position="190"/>
    </location>
</feature>
<evidence type="ECO:0000256" key="10">
    <source>
        <dbReference type="SAM" id="Phobius"/>
    </source>
</evidence>
<evidence type="ECO:0000313" key="13">
    <source>
        <dbReference type="EMBL" id="KYP55322.1"/>
    </source>
</evidence>
<reference evidence="13 14" key="1">
    <citation type="journal article" date="2012" name="Nat. Biotechnol.">
        <title>Draft genome sequence of pigeonpea (Cajanus cajan), an orphan legume crop of resource-poor farmers.</title>
        <authorList>
            <person name="Varshney R.K."/>
            <person name="Chen W."/>
            <person name="Li Y."/>
            <person name="Bharti A.K."/>
            <person name="Saxena R.K."/>
            <person name="Schlueter J.A."/>
            <person name="Donoghue M.T."/>
            <person name="Azam S."/>
            <person name="Fan G."/>
            <person name="Whaley A.M."/>
            <person name="Farmer A.D."/>
            <person name="Sheridan J."/>
            <person name="Iwata A."/>
            <person name="Tuteja R."/>
            <person name="Penmetsa R.V."/>
            <person name="Wu W."/>
            <person name="Upadhyaya H.D."/>
            <person name="Yang S.P."/>
            <person name="Shah T."/>
            <person name="Saxena K.B."/>
            <person name="Michael T."/>
            <person name="McCombie W.R."/>
            <person name="Yang B."/>
            <person name="Zhang G."/>
            <person name="Yang H."/>
            <person name="Wang J."/>
            <person name="Spillane C."/>
            <person name="Cook D.R."/>
            <person name="May G.D."/>
            <person name="Xu X."/>
            <person name="Jackson S.A."/>
        </authorList>
    </citation>
    <scope>NUCLEOTIDE SEQUENCE [LARGE SCALE GENOMIC DNA]</scope>
    <source>
        <strain evidence="14">cv. Asha</strain>
    </source>
</reference>
<dbReference type="Gene3D" id="1.20.1560.10">
    <property type="entry name" value="ABC transporter type 1, transmembrane domain"/>
    <property type="match status" value="1"/>
</dbReference>
<organism evidence="13 14">
    <name type="scientific">Cajanus cajan</name>
    <name type="common">Pigeon pea</name>
    <name type="synonym">Cajanus indicus</name>
    <dbReference type="NCBI Taxonomy" id="3821"/>
    <lineage>
        <taxon>Eukaryota</taxon>
        <taxon>Viridiplantae</taxon>
        <taxon>Streptophyta</taxon>
        <taxon>Embryophyta</taxon>
        <taxon>Tracheophyta</taxon>
        <taxon>Spermatophyta</taxon>
        <taxon>Magnoliopsida</taxon>
        <taxon>eudicotyledons</taxon>
        <taxon>Gunneridae</taxon>
        <taxon>Pentapetalae</taxon>
        <taxon>rosids</taxon>
        <taxon>fabids</taxon>
        <taxon>Fabales</taxon>
        <taxon>Fabaceae</taxon>
        <taxon>Papilionoideae</taxon>
        <taxon>50 kb inversion clade</taxon>
        <taxon>NPAAA clade</taxon>
        <taxon>indigoferoid/millettioid clade</taxon>
        <taxon>Phaseoleae</taxon>
        <taxon>Cajanus</taxon>
    </lineage>
</organism>
<evidence type="ECO:0000256" key="1">
    <source>
        <dbReference type="ARBA" id="ARBA00007577"/>
    </source>
</evidence>
<dbReference type="SMART" id="SM00382">
    <property type="entry name" value="AAA"/>
    <property type="match status" value="2"/>
</dbReference>
<dbReference type="PANTHER" id="PTHR45136">
    <property type="entry name" value="ABC TRANSPORTER DOMAIN-CONTAINING PROTEIN"/>
    <property type="match status" value="1"/>
</dbReference>
<dbReference type="AlphaFoldDB" id="A0A151SKP4"/>
<feature type="transmembrane region" description="Helical" evidence="10">
    <location>
        <begin position="656"/>
        <end position="682"/>
    </location>
</feature>
<dbReference type="Proteomes" id="UP000075243">
    <property type="component" value="Chromosome 11"/>
</dbReference>
<dbReference type="GO" id="GO:0005524">
    <property type="term" value="F:ATP binding"/>
    <property type="evidence" value="ECO:0007669"/>
    <property type="project" value="UniProtKB-KW"/>
</dbReference>
<dbReference type="SUPFAM" id="SSF52540">
    <property type="entry name" value="P-loop containing nucleoside triphosphate hydrolases"/>
    <property type="match status" value="2"/>
</dbReference>
<dbReference type="Pfam" id="PF00005">
    <property type="entry name" value="ABC_tran"/>
    <property type="match status" value="2"/>
</dbReference>
<dbReference type="Gene3D" id="3.40.50.300">
    <property type="entry name" value="P-loop containing nucleotide triphosphate hydrolases"/>
    <property type="match status" value="2"/>
</dbReference>
<dbReference type="GO" id="GO:0016887">
    <property type="term" value="F:ATP hydrolysis activity"/>
    <property type="evidence" value="ECO:0007669"/>
    <property type="project" value="InterPro"/>
</dbReference>
<feature type="transmembrane region" description="Helical" evidence="10">
    <location>
        <begin position="778"/>
        <end position="796"/>
    </location>
</feature>
<evidence type="ECO:0000259" key="12">
    <source>
        <dbReference type="PROSITE" id="PS50929"/>
    </source>
</evidence>
<dbReference type="InterPro" id="IPR003593">
    <property type="entry name" value="AAA+_ATPase"/>
</dbReference>
<feature type="transmembrane region" description="Helical" evidence="10">
    <location>
        <begin position="917"/>
        <end position="935"/>
    </location>
</feature>
<dbReference type="InterPro" id="IPR027417">
    <property type="entry name" value="P-loop_NTPase"/>
</dbReference>
<dbReference type="GO" id="GO:0016020">
    <property type="term" value="C:membrane"/>
    <property type="evidence" value="ECO:0007669"/>
    <property type="project" value="InterPro"/>
</dbReference>
<keyword evidence="7 10" id="KW-1133">Transmembrane helix</keyword>
<keyword evidence="9" id="KW-0325">Glycoprotein</keyword>
<dbReference type="PROSITE" id="PS00211">
    <property type="entry name" value="ABC_TRANSPORTER_1"/>
    <property type="match status" value="2"/>
</dbReference>
<evidence type="ECO:0000256" key="4">
    <source>
        <dbReference type="ARBA" id="ARBA00022737"/>
    </source>
</evidence>
<keyword evidence="4" id="KW-0677">Repeat</keyword>
<dbReference type="PANTHER" id="PTHR45136:SF2">
    <property type="entry name" value="ABC TRANSPORTER DOMAIN-CONTAINING PROTEIN"/>
    <property type="match status" value="1"/>
</dbReference>
<evidence type="ECO:0000256" key="8">
    <source>
        <dbReference type="ARBA" id="ARBA00023136"/>
    </source>
</evidence>
<feature type="transmembrane region" description="Helical" evidence="10">
    <location>
        <begin position="62"/>
        <end position="85"/>
    </location>
</feature>
<evidence type="ECO:0000256" key="6">
    <source>
        <dbReference type="ARBA" id="ARBA00022840"/>
    </source>
</evidence>
<proteinExistence type="inferred from homology"/>
<feature type="domain" description="ABC transmembrane type-1" evidence="12">
    <location>
        <begin position="19"/>
        <end position="309"/>
    </location>
</feature>
<protein>
    <submittedName>
        <fullName evidence="13">Multidrug resistance protein</fullName>
    </submittedName>
</protein>
<dbReference type="OMA" id="YFVAYAT"/>
<evidence type="ECO:0000256" key="7">
    <source>
        <dbReference type="ARBA" id="ARBA00022989"/>
    </source>
</evidence>
<feature type="transmembrane region" description="Helical" evidence="10">
    <location>
        <begin position="246"/>
        <end position="268"/>
    </location>
</feature>
<evidence type="ECO:0000256" key="9">
    <source>
        <dbReference type="ARBA" id="ARBA00023180"/>
    </source>
</evidence>
<dbReference type="EMBL" id="CM003613">
    <property type="protein sequence ID" value="KYP55322.1"/>
    <property type="molecule type" value="Genomic_DNA"/>
</dbReference>
<keyword evidence="8 10" id="KW-0472">Membrane</keyword>
<dbReference type="InterPro" id="IPR017871">
    <property type="entry name" value="ABC_transporter-like_CS"/>
</dbReference>
<keyword evidence="6" id="KW-0067">ATP-binding</keyword>
<evidence type="ECO:0000256" key="2">
    <source>
        <dbReference type="ARBA" id="ARBA00022448"/>
    </source>
</evidence>
<dbReference type="CDD" id="cd18577">
    <property type="entry name" value="ABC_6TM_Pgp_ABCB1_D1_like"/>
    <property type="match status" value="1"/>
</dbReference>
<dbReference type="FunFam" id="3.40.50.300:FF:000205">
    <property type="entry name" value="ABC transporter B family member 4"/>
    <property type="match status" value="2"/>
</dbReference>
<feature type="domain" description="ABC transporter" evidence="11">
    <location>
        <begin position="344"/>
        <end position="580"/>
    </location>
</feature>
<feature type="domain" description="ABC transmembrane type-1" evidence="12">
    <location>
        <begin position="656"/>
        <end position="943"/>
    </location>
</feature>
<keyword evidence="5" id="KW-0547">Nucleotide-binding</keyword>
<keyword evidence="3 10" id="KW-0812">Transmembrane</keyword>
<dbReference type="PROSITE" id="PS50929">
    <property type="entry name" value="ABC_TM1F"/>
    <property type="match status" value="2"/>
</dbReference>
<gene>
    <name evidence="13" type="ORF">KK1_001533</name>
</gene>
<feature type="domain" description="ABC transporter" evidence="11">
    <location>
        <begin position="979"/>
        <end position="1215"/>
    </location>
</feature>
<evidence type="ECO:0000256" key="3">
    <source>
        <dbReference type="ARBA" id="ARBA00022692"/>
    </source>
</evidence>
<feature type="transmembrane region" description="Helical" evidence="10">
    <location>
        <begin position="280"/>
        <end position="301"/>
    </location>
</feature>
<evidence type="ECO:0000256" key="5">
    <source>
        <dbReference type="ARBA" id="ARBA00022741"/>
    </source>
</evidence>
<dbReference type="InterPro" id="IPR011527">
    <property type="entry name" value="ABC1_TM_dom"/>
</dbReference>